<dbReference type="AlphaFoldDB" id="A0A5B8VW59"/>
<dbReference type="RefSeq" id="WP_147052559.1">
    <property type="nucleotide sequence ID" value="NZ_CP042437.1"/>
</dbReference>
<dbReference type="InterPro" id="IPR050498">
    <property type="entry name" value="Ycf3"/>
</dbReference>
<organism evidence="4 5">
    <name type="scientific">Mucilaginibacter ginsenosidivorax</name>
    <dbReference type="NCBI Taxonomy" id="862126"/>
    <lineage>
        <taxon>Bacteria</taxon>
        <taxon>Pseudomonadati</taxon>
        <taxon>Bacteroidota</taxon>
        <taxon>Sphingobacteriia</taxon>
        <taxon>Sphingobacteriales</taxon>
        <taxon>Sphingobacteriaceae</taxon>
        <taxon>Mucilaginibacter</taxon>
    </lineage>
</organism>
<feature type="repeat" description="TPR" evidence="3">
    <location>
        <begin position="498"/>
        <end position="531"/>
    </location>
</feature>
<feature type="repeat" description="TPR" evidence="3">
    <location>
        <begin position="777"/>
        <end position="810"/>
    </location>
</feature>
<proteinExistence type="predicted"/>
<evidence type="ECO:0000313" key="4">
    <source>
        <dbReference type="EMBL" id="QEC75411.1"/>
    </source>
</evidence>
<dbReference type="OrthoDB" id="736449at2"/>
<evidence type="ECO:0000256" key="3">
    <source>
        <dbReference type="PROSITE-ProRule" id="PRU00339"/>
    </source>
</evidence>
<dbReference type="PANTHER" id="PTHR44858:SF1">
    <property type="entry name" value="UDP-N-ACETYLGLUCOSAMINE--PEPTIDE N-ACETYLGLUCOSAMINYLTRANSFERASE SPINDLY-RELATED"/>
    <property type="match status" value="1"/>
</dbReference>
<dbReference type="Gene3D" id="1.25.40.10">
    <property type="entry name" value="Tetratricopeptide repeat domain"/>
    <property type="match status" value="7"/>
</dbReference>
<dbReference type="SUPFAM" id="SSF48452">
    <property type="entry name" value="TPR-like"/>
    <property type="match status" value="3"/>
</dbReference>
<reference evidence="4 5" key="1">
    <citation type="journal article" date="2013" name="J. Microbiol.">
        <title>Mucilaginibacter ginsenosidivorax sp. nov., with ginsenoside converting activity isolated from sediment.</title>
        <authorList>
            <person name="Kim J.K."/>
            <person name="Choi T.E."/>
            <person name="Liu Q.M."/>
            <person name="Park H.Y."/>
            <person name="Yi T.H."/>
            <person name="Yoon M.H."/>
            <person name="Kim S.C."/>
            <person name="Im W.T."/>
        </authorList>
    </citation>
    <scope>NUCLEOTIDE SEQUENCE [LARGE SCALE GENOMIC DNA]</scope>
    <source>
        <strain evidence="4 5">KHI28</strain>
    </source>
</reference>
<dbReference type="Pfam" id="PF13432">
    <property type="entry name" value="TPR_16"/>
    <property type="match status" value="3"/>
</dbReference>
<dbReference type="SMART" id="SM00028">
    <property type="entry name" value="TPR"/>
    <property type="match status" value="12"/>
</dbReference>
<evidence type="ECO:0000256" key="2">
    <source>
        <dbReference type="ARBA" id="ARBA00022803"/>
    </source>
</evidence>
<keyword evidence="2 3" id="KW-0802">TPR repeat</keyword>
<name>A0A5B8VW59_9SPHI</name>
<dbReference type="PANTHER" id="PTHR44858">
    <property type="entry name" value="TETRATRICOPEPTIDE REPEAT PROTEIN 6"/>
    <property type="match status" value="1"/>
</dbReference>
<dbReference type="Pfam" id="PF13181">
    <property type="entry name" value="TPR_8"/>
    <property type="match status" value="2"/>
</dbReference>
<dbReference type="Proteomes" id="UP000321362">
    <property type="component" value="Chromosome"/>
</dbReference>
<feature type="repeat" description="TPR" evidence="3">
    <location>
        <begin position="916"/>
        <end position="949"/>
    </location>
</feature>
<feature type="repeat" description="TPR" evidence="3">
    <location>
        <begin position="298"/>
        <end position="331"/>
    </location>
</feature>
<protein>
    <submittedName>
        <fullName evidence="4">Tetratricopeptide repeat protein</fullName>
    </submittedName>
</protein>
<dbReference type="PROSITE" id="PS50005">
    <property type="entry name" value="TPR"/>
    <property type="match status" value="6"/>
</dbReference>
<evidence type="ECO:0000313" key="5">
    <source>
        <dbReference type="Proteomes" id="UP000321362"/>
    </source>
</evidence>
<sequence length="983" mass="111399">MDKKLLIKNLRRAGSILFLLLFSVAGFAQKLTLKDAREISYQATETVKRIPDLLNVINDPNNIASDLIQIEGDSYKPSRNQLFYNKDITVENDIDPLASLGNSKDISIDKYMTTLDLQYDKSTDATINYNNLVPSFVKKKDFVFVNVKFDGEFKGKYKVKNIAYKTRPRIATIRMVSGGNGKWSAYVMGISFYDPAKPIESTENNTDIYTDTSATATVVPPDSVFKESSSFRTAKEEQEKAIQVNFNEYVNTGNGYFADQRYKDALEMYVKAQNLKAFVPALDKKVMDTKRMVAEYTYDNFKNKGDKAKDERRYNEAIRFYQKALTLKPEANAEIAAATAPLNKMLILIASPGNKVGSGLLDEAIDECDKILKEHKKDKSEYPEVFFIKAKAYEAMIAKKPDETKAIDRALENYSFAIQYFPNYLDARIARAAFYIKYKNDFSSAISDYDVLTLSATDDAPEKPGYFDTKGHWKDKVGNYAGALDEYGKAIALNDKNAVFYFDRGEILYRYGKTEDAQKDLDAALKLNPKYEAAYYIRGLNYVAAKNNSSAGADFIEAEKLGFESAQQQKIDSISNAYFLSAEDLRQKHDFTNADTAYDNALKIRKCNALALHGKAEIRFTRAVEFGKKDIGAKSQYLESIDFNRRAIACNNDLSDAHFKMGLAHNRITNYDKAIKSYDEAIRSDKNNYSAYLEQGNTYQIQQKYAKAVEDFGQAISILKVNLEAAKNGSKNDLAKEITLNLSTAQELYGEALYNSKDYDNALISLDQSLNYNEFNSEALYYRGLVRVQQGDFNKAYKDYYAAIKITPKYKYFYANGDASLTNKNYEQAISNYNDAITADTLSTVRNRFYLLGLSYFKNKAFENAATAFASYEKGGVLRSDSSFNAEYGLTLLYNNQDTLAVKHLTQALTQKSNDASALYSMGCSFAKKSQFDKAMEYFEKAFATRQLTRDEIKLAENTFLVDLYKTKPVKTKYNQLKKQYTD</sequence>
<accession>A0A5B8VW59</accession>
<dbReference type="InterPro" id="IPR011990">
    <property type="entry name" value="TPR-like_helical_dom_sf"/>
</dbReference>
<gene>
    <name evidence="4" type="ORF">FSB76_05420</name>
</gene>
<dbReference type="InterPro" id="IPR019734">
    <property type="entry name" value="TPR_rpt"/>
</dbReference>
<feature type="repeat" description="TPR" evidence="3">
    <location>
        <begin position="689"/>
        <end position="722"/>
    </location>
</feature>
<keyword evidence="5" id="KW-1185">Reference proteome</keyword>
<dbReference type="KEGG" id="mgk:FSB76_05420"/>
<evidence type="ECO:0000256" key="1">
    <source>
        <dbReference type="ARBA" id="ARBA00022737"/>
    </source>
</evidence>
<keyword evidence="1" id="KW-0677">Repeat</keyword>
<dbReference type="EMBL" id="CP042437">
    <property type="protein sequence ID" value="QEC75411.1"/>
    <property type="molecule type" value="Genomic_DNA"/>
</dbReference>
<feature type="repeat" description="TPR" evidence="3">
    <location>
        <begin position="655"/>
        <end position="688"/>
    </location>
</feature>